<evidence type="ECO:0000256" key="2">
    <source>
        <dbReference type="ARBA" id="ARBA00023125"/>
    </source>
</evidence>
<organism evidence="5 6">
    <name type="scientific">Paenibacillus apiarius</name>
    <dbReference type="NCBI Taxonomy" id="46240"/>
    <lineage>
        <taxon>Bacteria</taxon>
        <taxon>Bacillati</taxon>
        <taxon>Bacillota</taxon>
        <taxon>Bacilli</taxon>
        <taxon>Bacillales</taxon>
        <taxon>Paenibacillaceae</taxon>
        <taxon>Paenibacillus</taxon>
    </lineage>
</organism>
<comment type="caution">
    <text evidence="5">The sequence shown here is derived from an EMBL/GenBank/DDBJ whole genome shotgun (WGS) entry which is preliminary data.</text>
</comment>
<dbReference type="InterPro" id="IPR036388">
    <property type="entry name" value="WH-like_DNA-bd_sf"/>
</dbReference>
<dbReference type="RefSeq" id="WP_087432486.1">
    <property type="nucleotide sequence ID" value="NZ_JAFFHZ010000001.1"/>
</dbReference>
<keyword evidence="1 4" id="KW-0805">Transcription regulation</keyword>
<dbReference type="InterPro" id="IPR036390">
    <property type="entry name" value="WH_DNA-bd_sf"/>
</dbReference>
<evidence type="ECO:0000256" key="4">
    <source>
        <dbReference type="PIRNR" id="PIRNR006707"/>
    </source>
</evidence>
<proteinExistence type="inferred from homology"/>
<evidence type="ECO:0000313" key="5">
    <source>
        <dbReference type="EMBL" id="MCY9521702.1"/>
    </source>
</evidence>
<dbReference type="InterPro" id="IPR052362">
    <property type="entry name" value="HTH-GbsR_regulator"/>
</dbReference>
<protein>
    <recommendedName>
        <fullName evidence="4">HTH-type transcriptional regulator</fullName>
    </recommendedName>
</protein>
<evidence type="ECO:0000256" key="1">
    <source>
        <dbReference type="ARBA" id="ARBA00023015"/>
    </source>
</evidence>
<dbReference type="EMBL" id="JAMDLW010000026">
    <property type="protein sequence ID" value="MCY9521702.1"/>
    <property type="molecule type" value="Genomic_DNA"/>
</dbReference>
<keyword evidence="3 4" id="KW-0804">Transcription</keyword>
<gene>
    <name evidence="5" type="ORF">M5X09_18870</name>
</gene>
<dbReference type="PANTHER" id="PTHR38465">
    <property type="entry name" value="HTH-TYPE TRANSCRIPTIONAL REGULATOR MJ1563-RELATED"/>
    <property type="match status" value="1"/>
</dbReference>
<evidence type="ECO:0000256" key="3">
    <source>
        <dbReference type="ARBA" id="ARBA00023163"/>
    </source>
</evidence>
<reference evidence="5 6" key="1">
    <citation type="submission" date="2022-05" db="EMBL/GenBank/DDBJ databases">
        <title>Genome Sequencing of Bee-Associated Microbes.</title>
        <authorList>
            <person name="Dunlap C."/>
        </authorList>
    </citation>
    <scope>NUCLEOTIDE SEQUENCE [LARGE SCALE GENOMIC DNA]</scope>
    <source>
        <strain evidence="5 6">NRRL NRS-1438</strain>
    </source>
</reference>
<dbReference type="PANTHER" id="PTHR38465:SF1">
    <property type="entry name" value="HTH-TYPE TRANSCRIPTIONAL REGULATOR MJ1563-RELATED"/>
    <property type="match status" value="1"/>
</dbReference>
<dbReference type="PIRSF" id="PIRSF006707">
    <property type="entry name" value="MJ1563"/>
    <property type="match status" value="1"/>
</dbReference>
<keyword evidence="2 4" id="KW-0238">DNA-binding</keyword>
<dbReference type="InterPro" id="IPR026282">
    <property type="entry name" value="MJ1563"/>
</dbReference>
<dbReference type="SUPFAM" id="SSF46785">
    <property type="entry name" value="Winged helix' DNA-binding domain"/>
    <property type="match status" value="1"/>
</dbReference>
<dbReference type="GeneID" id="77003943"/>
<accession>A0ABT4DWG8</accession>
<dbReference type="Proteomes" id="UP001207626">
    <property type="component" value="Unassembled WGS sequence"/>
</dbReference>
<dbReference type="Gene3D" id="1.10.10.10">
    <property type="entry name" value="Winged helix-like DNA-binding domain superfamily/Winged helix DNA-binding domain"/>
    <property type="match status" value="1"/>
</dbReference>
<name>A0ABT4DWG8_9BACL</name>
<keyword evidence="6" id="KW-1185">Reference proteome</keyword>
<sequence>MATFAQLTEYQQNLVEKARNRVIEAIGQNMDLYGMTHSTGHLYGLLFFSDHPMTLDEMGKEMEMSKTSMSTGVRTLVDMKMVHKVWEKGKRKDLYEVEADWYQTFADYFSLEWRKAIEMNLLAIRRSMRELEGLMNEHPDDETLAVIVRRDLTKMNEAEAYYHWLDRLIETFETGRIFDFVPKSAAETVE</sequence>
<comment type="similarity">
    <text evidence="4">Belongs to the GbsR family.</text>
</comment>
<evidence type="ECO:0000313" key="6">
    <source>
        <dbReference type="Proteomes" id="UP001207626"/>
    </source>
</evidence>